<evidence type="ECO:0000256" key="2">
    <source>
        <dbReference type="ARBA" id="ARBA00007812"/>
    </source>
</evidence>
<proteinExistence type="inferred from homology"/>
<evidence type="ECO:0000256" key="3">
    <source>
        <dbReference type="ARBA" id="ARBA00023052"/>
    </source>
</evidence>
<dbReference type="GO" id="GO:0030976">
    <property type="term" value="F:thiamine pyrophosphate binding"/>
    <property type="evidence" value="ECO:0007669"/>
    <property type="project" value="InterPro"/>
</dbReference>
<evidence type="ECO:0000259" key="5">
    <source>
        <dbReference type="Pfam" id="PF00205"/>
    </source>
</evidence>
<keyword evidence="3 4" id="KW-0786">Thiamine pyrophosphate</keyword>
<name>A0A6M4GPV7_9PROT</name>
<feature type="domain" description="Thiamine pyrophosphate enzyme central" evidence="5">
    <location>
        <begin position="191"/>
        <end position="315"/>
    </location>
</feature>
<dbReference type="PANTHER" id="PTHR18968:SF166">
    <property type="entry name" value="2-HYDROXYACYL-COA LYASE 2"/>
    <property type="match status" value="1"/>
</dbReference>
<dbReference type="PANTHER" id="PTHR18968">
    <property type="entry name" value="THIAMINE PYROPHOSPHATE ENZYMES"/>
    <property type="match status" value="1"/>
</dbReference>
<dbReference type="Pfam" id="PF00205">
    <property type="entry name" value="TPP_enzyme_M"/>
    <property type="match status" value="1"/>
</dbReference>
<sequence>MKRRGADLLAGELHSAGVRRVFTLSGNHVMSVFDAAIDAGIDLLHVRHEAAAVHMADAWARLTGEVGIAMVTGGPGHANAVSALYTAAMAESPVVLLSGHAPRMQLGRGAFQEMRQAEIAVPLCKASWMCASPAHVASDVAKAMAIARAGRPGPVHVSLPSDVLEADAGDVATAVQPAGASPAKIDAGPLLDRLAAARRPLILAGPASLTRSGRQRLAKLEEACGIPVIGMESPRGIADPSLGSFAQVLGEADCILLLGKRLDFTLKFGQAPAISAECIFLQVDPEAGEIVRTRRSVGARLEVDCVADVAVACDALRDESLLRSVPRSSWLGEVRAAVDYRPPEWSKATASVASRLHPVQALRPLQGFLDAYPDAVFVSDGGEFGQWAQACLHAPHRVINGVAGAIGPALPFALAARLAHPQAPVIAVMGDGTFGFHPAEIDTAVRYGLPFIAVVGNDARWNAEYQIQVREYGAARAAGTNLLPTRYDDVARAFGGHGEYVTSAEAMTPAVRRAIASRLPAVVNVMIEGLPAPDLARPA</sequence>
<dbReference type="InterPro" id="IPR029061">
    <property type="entry name" value="THDP-binding"/>
</dbReference>
<dbReference type="Gene3D" id="3.40.50.1220">
    <property type="entry name" value="TPP-binding domain"/>
    <property type="match status" value="1"/>
</dbReference>
<dbReference type="GO" id="GO:0003984">
    <property type="term" value="F:acetolactate synthase activity"/>
    <property type="evidence" value="ECO:0007669"/>
    <property type="project" value="UniProtKB-EC"/>
</dbReference>
<feature type="domain" description="Thiamine pyrophosphate enzyme TPP-binding" evidence="6">
    <location>
        <begin position="380"/>
        <end position="525"/>
    </location>
</feature>
<dbReference type="InterPro" id="IPR012001">
    <property type="entry name" value="Thiamin_PyroP_enz_TPP-bd_dom"/>
</dbReference>
<dbReference type="GO" id="GO:0009097">
    <property type="term" value="P:isoleucine biosynthetic process"/>
    <property type="evidence" value="ECO:0007669"/>
    <property type="project" value="TreeGrafter"/>
</dbReference>
<dbReference type="FunFam" id="3.40.50.970:FF:000007">
    <property type="entry name" value="Acetolactate synthase"/>
    <property type="match status" value="1"/>
</dbReference>
<evidence type="ECO:0000313" key="8">
    <source>
        <dbReference type="EMBL" id="QJR09359.1"/>
    </source>
</evidence>
<evidence type="ECO:0000259" key="6">
    <source>
        <dbReference type="Pfam" id="PF02775"/>
    </source>
</evidence>
<evidence type="ECO:0000256" key="1">
    <source>
        <dbReference type="ARBA" id="ARBA00001964"/>
    </source>
</evidence>
<gene>
    <name evidence="8" type="primary">ilvG_1</name>
    <name evidence="8" type="ORF">DSM104443_00399</name>
</gene>
<dbReference type="InterPro" id="IPR012000">
    <property type="entry name" value="Thiamin_PyroP_enz_cen_dom"/>
</dbReference>
<dbReference type="SUPFAM" id="SSF52467">
    <property type="entry name" value="DHS-like NAD/FAD-binding domain"/>
    <property type="match status" value="1"/>
</dbReference>
<dbReference type="InterPro" id="IPR045229">
    <property type="entry name" value="TPP_enz"/>
</dbReference>
<dbReference type="SUPFAM" id="SSF52518">
    <property type="entry name" value="Thiamin diphosphate-binding fold (THDP-binding)"/>
    <property type="match status" value="2"/>
</dbReference>
<dbReference type="GO" id="GO:0009099">
    <property type="term" value="P:L-valine biosynthetic process"/>
    <property type="evidence" value="ECO:0007669"/>
    <property type="project" value="TreeGrafter"/>
</dbReference>
<dbReference type="GO" id="GO:0005948">
    <property type="term" value="C:acetolactate synthase complex"/>
    <property type="evidence" value="ECO:0007669"/>
    <property type="project" value="TreeGrafter"/>
</dbReference>
<dbReference type="GO" id="GO:0050660">
    <property type="term" value="F:flavin adenine dinucleotide binding"/>
    <property type="evidence" value="ECO:0007669"/>
    <property type="project" value="TreeGrafter"/>
</dbReference>
<dbReference type="Pfam" id="PF02776">
    <property type="entry name" value="TPP_enzyme_N"/>
    <property type="match status" value="1"/>
</dbReference>
<accession>A0A6M4GPV7</accession>
<dbReference type="Proteomes" id="UP000501534">
    <property type="component" value="Chromosome"/>
</dbReference>
<dbReference type="GO" id="GO:0000287">
    <property type="term" value="F:magnesium ion binding"/>
    <property type="evidence" value="ECO:0007669"/>
    <property type="project" value="InterPro"/>
</dbReference>
<dbReference type="EMBL" id="CP053069">
    <property type="protein sequence ID" value="QJR09359.1"/>
    <property type="molecule type" value="Genomic_DNA"/>
</dbReference>
<dbReference type="RefSeq" id="WP_171089051.1">
    <property type="nucleotide sequence ID" value="NZ_CP053069.1"/>
</dbReference>
<keyword evidence="9" id="KW-1185">Reference proteome</keyword>
<dbReference type="InterPro" id="IPR029035">
    <property type="entry name" value="DHS-like_NAD/FAD-binding_dom"/>
</dbReference>
<evidence type="ECO:0000313" key="9">
    <source>
        <dbReference type="Proteomes" id="UP000501534"/>
    </source>
</evidence>
<evidence type="ECO:0000259" key="7">
    <source>
        <dbReference type="Pfam" id="PF02776"/>
    </source>
</evidence>
<feature type="domain" description="Thiamine pyrophosphate enzyme N-terminal TPP-binding" evidence="7">
    <location>
        <begin position="4"/>
        <end position="118"/>
    </location>
</feature>
<evidence type="ECO:0000256" key="4">
    <source>
        <dbReference type="RuleBase" id="RU362132"/>
    </source>
</evidence>
<dbReference type="EC" id="2.2.1.6" evidence="8"/>
<comment type="similarity">
    <text evidence="2 4">Belongs to the TPP enzyme family.</text>
</comment>
<dbReference type="Gene3D" id="3.40.50.970">
    <property type="match status" value="2"/>
</dbReference>
<comment type="cofactor">
    <cofactor evidence="1">
        <name>thiamine diphosphate</name>
        <dbReference type="ChEBI" id="CHEBI:58937"/>
    </cofactor>
</comment>
<dbReference type="AlphaFoldDB" id="A0A6M4GPV7"/>
<dbReference type="Pfam" id="PF02775">
    <property type="entry name" value="TPP_enzyme_C"/>
    <property type="match status" value="1"/>
</dbReference>
<reference evidence="8 9" key="1">
    <citation type="submission" date="2020-04" db="EMBL/GenBank/DDBJ databases">
        <title>Usitatibacter rugosus gen. nov., sp. nov. and Usitatibacter palustris sp. nov., novel members of Usitatibacteraceae fam. nov. within the order Nitrosomonadales isolated from soil.</title>
        <authorList>
            <person name="Huber K.J."/>
            <person name="Neumann-Schaal M."/>
            <person name="Geppert A."/>
            <person name="Luckner M."/>
            <person name="Wanner G."/>
            <person name="Overmann J."/>
        </authorList>
    </citation>
    <scope>NUCLEOTIDE SEQUENCE [LARGE SCALE GENOMIC DNA]</scope>
    <source>
        <strain evidence="8 9">0125_3</strain>
    </source>
</reference>
<dbReference type="KEGG" id="uru:DSM104443_00399"/>
<dbReference type="InterPro" id="IPR011766">
    <property type="entry name" value="TPP_enzyme_TPP-bd"/>
</dbReference>
<keyword evidence="8" id="KW-0808">Transferase</keyword>
<dbReference type="CDD" id="cd02004">
    <property type="entry name" value="TPP_BZL_OCoD_HPCL"/>
    <property type="match status" value="1"/>
</dbReference>
<dbReference type="CDD" id="cd07035">
    <property type="entry name" value="TPP_PYR_POX_like"/>
    <property type="match status" value="1"/>
</dbReference>
<organism evidence="8 9">
    <name type="scientific">Usitatibacter rugosus</name>
    <dbReference type="NCBI Taxonomy" id="2732067"/>
    <lineage>
        <taxon>Bacteria</taxon>
        <taxon>Pseudomonadati</taxon>
        <taxon>Pseudomonadota</taxon>
        <taxon>Betaproteobacteria</taxon>
        <taxon>Nitrosomonadales</taxon>
        <taxon>Usitatibacteraceae</taxon>
        <taxon>Usitatibacter</taxon>
    </lineage>
</organism>
<protein>
    <submittedName>
        <fullName evidence="8">Acetolactate synthase large subunit IlvG</fullName>
        <ecNumber evidence="8">2.2.1.6</ecNumber>
    </submittedName>
</protein>